<name>A0A3M7M7G3_9PLEO</name>
<evidence type="ECO:0000256" key="8">
    <source>
        <dbReference type="SAM" id="MobiDB-lite"/>
    </source>
</evidence>
<dbReference type="EMBL" id="KE747824">
    <property type="protein sequence ID" value="RMZ70427.1"/>
    <property type="molecule type" value="Genomic_DNA"/>
</dbReference>
<dbReference type="AlphaFoldDB" id="A0A3M7M7G3"/>
<evidence type="ECO:0000259" key="9">
    <source>
        <dbReference type="PROSITE" id="PS50048"/>
    </source>
</evidence>
<dbReference type="Pfam" id="PF00172">
    <property type="entry name" value="Zn_clus"/>
    <property type="match status" value="1"/>
</dbReference>
<proteinExistence type="predicted"/>
<dbReference type="PANTHER" id="PTHR47782">
    <property type="entry name" value="ZN(II)2CYS6 TRANSCRIPTION FACTOR (EUROFUNG)-RELATED"/>
    <property type="match status" value="1"/>
</dbReference>
<dbReference type="InterPro" id="IPR001138">
    <property type="entry name" value="Zn2Cys6_DnaBD"/>
</dbReference>
<dbReference type="GO" id="GO:0045944">
    <property type="term" value="P:positive regulation of transcription by RNA polymerase II"/>
    <property type="evidence" value="ECO:0007669"/>
    <property type="project" value="TreeGrafter"/>
</dbReference>
<dbReference type="OrthoDB" id="189997at2759"/>
<keyword evidence="3" id="KW-0862">Zinc</keyword>
<keyword evidence="11" id="KW-1185">Reference proteome</keyword>
<keyword evidence="7" id="KW-0539">Nucleus</keyword>
<evidence type="ECO:0000256" key="4">
    <source>
        <dbReference type="ARBA" id="ARBA00023015"/>
    </source>
</evidence>
<dbReference type="Pfam" id="PF04082">
    <property type="entry name" value="Fungal_trans"/>
    <property type="match status" value="1"/>
</dbReference>
<dbReference type="PROSITE" id="PS50048">
    <property type="entry name" value="ZN2_CY6_FUNGAL_2"/>
    <property type="match status" value="1"/>
</dbReference>
<dbReference type="SUPFAM" id="SSF57701">
    <property type="entry name" value="Zn2/Cys6 DNA-binding domain"/>
    <property type="match status" value="1"/>
</dbReference>
<keyword evidence="2" id="KW-0479">Metal-binding</keyword>
<gene>
    <name evidence="10" type="ORF">GMOD_00000516</name>
</gene>
<evidence type="ECO:0000256" key="7">
    <source>
        <dbReference type="ARBA" id="ARBA00023242"/>
    </source>
</evidence>
<dbReference type="GO" id="GO:0043565">
    <property type="term" value="F:sequence-specific DNA binding"/>
    <property type="evidence" value="ECO:0007669"/>
    <property type="project" value="TreeGrafter"/>
</dbReference>
<keyword evidence="5" id="KW-0238">DNA-binding</keyword>
<dbReference type="SMART" id="SM00066">
    <property type="entry name" value="GAL4"/>
    <property type="match status" value="1"/>
</dbReference>
<evidence type="ECO:0000256" key="1">
    <source>
        <dbReference type="ARBA" id="ARBA00004123"/>
    </source>
</evidence>
<dbReference type="PROSITE" id="PS00463">
    <property type="entry name" value="ZN2_CY6_FUNGAL_1"/>
    <property type="match status" value="1"/>
</dbReference>
<dbReference type="GO" id="GO:0006351">
    <property type="term" value="P:DNA-templated transcription"/>
    <property type="evidence" value="ECO:0007669"/>
    <property type="project" value="InterPro"/>
</dbReference>
<dbReference type="Proteomes" id="UP000265663">
    <property type="component" value="Unassembled WGS sequence"/>
</dbReference>
<comment type="subcellular location">
    <subcellularLocation>
        <location evidence="1">Nucleus</location>
    </subcellularLocation>
</comment>
<evidence type="ECO:0000313" key="10">
    <source>
        <dbReference type="EMBL" id="RMZ70427.1"/>
    </source>
</evidence>
<feature type="region of interest" description="Disordered" evidence="8">
    <location>
        <begin position="1"/>
        <end position="54"/>
    </location>
</feature>
<dbReference type="GO" id="GO:0008270">
    <property type="term" value="F:zinc ion binding"/>
    <property type="evidence" value="ECO:0007669"/>
    <property type="project" value="InterPro"/>
</dbReference>
<protein>
    <submittedName>
        <fullName evidence="10">Transcription factor</fullName>
    </submittedName>
</protein>
<accession>A0A3M7M7G3</accession>
<evidence type="ECO:0000256" key="2">
    <source>
        <dbReference type="ARBA" id="ARBA00022723"/>
    </source>
</evidence>
<dbReference type="InterPro" id="IPR036864">
    <property type="entry name" value="Zn2-C6_fun-type_DNA-bd_sf"/>
</dbReference>
<evidence type="ECO:0000256" key="5">
    <source>
        <dbReference type="ARBA" id="ARBA00023125"/>
    </source>
</evidence>
<dbReference type="InterPro" id="IPR007219">
    <property type="entry name" value="XnlR_reg_dom"/>
</dbReference>
<sequence length="713" mass="80817">MEDERHSSPQEPPAKRQRNLACQRCRSRKQRCEDNRPCGNCVKGGEECLPTQPASRPHVESEYVRVLEERIAELESLDPQQSLDHLEKLPTNSGMGSRDNAGIKASHAVQQNMVPRRPSAQSASSSAHAMVTSLEEEPDLNHLVFGLIASPWNQSPNQDDSTTVATSIVDAHAIVANVPSHHAESLLDAYRERAQAQYPFFHWDTFLTWHSEWKHCLACDLNERAWQGFFVNLVYATSLVVLRKTCVATFDVHAFYSSGISLLPAVLQQPNRILQVQAYLLLSIYALHQSSTERIITLASTTMRQCVHQQLHLAEVEPQPLDIHARLIIQVRRRCFWCAYTLDRLVMSAFDLPPSVSDQMITVRPFANIEDCELLGAAAVTPAKQELVDAPDYTCMSPALHILQCRRIQSEISAITLRWDYNSQFENNSEWRIRILAELEKFKSRVQSFSDPHSKGYTSQRWQAMIYHYTLLMLYRPTKTNVVGSAGDWSVQASTQACLMFRKSQIDRQIAQPWLALIVQFQSGITLLYCFWATAPQHRTENYDSLDVPDALRACSNILAIMADRWAKADCLRDVFELLAREIPLVDRPNKTPVRLSDKACAAIQLHMPQVCKLVVHRQVLRMIEEMVSEDFPREEAPGRPLSVAGMLGPMEPESHVQFDPSSRCGNDNFQMPFALQHSFEYVGTGGELDSLDGDEALLFPGVFDPESWTQQY</sequence>
<dbReference type="Gene3D" id="4.10.240.10">
    <property type="entry name" value="Zn(2)-C6 fungal-type DNA-binding domain"/>
    <property type="match status" value="1"/>
</dbReference>
<evidence type="ECO:0000313" key="11">
    <source>
        <dbReference type="Proteomes" id="UP000265663"/>
    </source>
</evidence>
<dbReference type="GO" id="GO:0005634">
    <property type="term" value="C:nucleus"/>
    <property type="evidence" value="ECO:0007669"/>
    <property type="project" value="UniProtKB-SubCell"/>
</dbReference>
<evidence type="ECO:0000256" key="6">
    <source>
        <dbReference type="ARBA" id="ARBA00023163"/>
    </source>
</evidence>
<dbReference type="PANTHER" id="PTHR47782:SF12">
    <property type="entry name" value="ZN(II)2CYS6 TRANSCRIPTION FACTOR (EUROFUNG)"/>
    <property type="match status" value="1"/>
</dbReference>
<keyword evidence="6" id="KW-0804">Transcription</keyword>
<feature type="domain" description="Zn(2)-C6 fungal-type" evidence="9">
    <location>
        <begin position="21"/>
        <end position="48"/>
    </location>
</feature>
<dbReference type="CDD" id="cd12148">
    <property type="entry name" value="fungal_TF_MHR"/>
    <property type="match status" value="1"/>
</dbReference>
<reference evidence="10 11" key="1">
    <citation type="journal article" date="2014" name="PLoS ONE">
        <title>De novo Genome Assembly of the Fungal Plant Pathogen Pyrenophora semeniperda.</title>
        <authorList>
            <person name="Soliai M.M."/>
            <person name="Meyer S.E."/>
            <person name="Udall J.A."/>
            <person name="Elzinga D.E."/>
            <person name="Hermansen R.A."/>
            <person name="Bodily P.M."/>
            <person name="Hart A.A."/>
            <person name="Coleman C.E."/>
        </authorList>
    </citation>
    <scope>NUCLEOTIDE SEQUENCE [LARGE SCALE GENOMIC DNA]</scope>
    <source>
        <strain evidence="10 11">CCB06</strain>
        <tissue evidence="10">Mycelium</tissue>
    </source>
</reference>
<dbReference type="InterPro" id="IPR052202">
    <property type="entry name" value="Yeast_MetPath_Reg"/>
</dbReference>
<dbReference type="CDD" id="cd00067">
    <property type="entry name" value="GAL4"/>
    <property type="match status" value="1"/>
</dbReference>
<dbReference type="SMART" id="SM00906">
    <property type="entry name" value="Fungal_trans"/>
    <property type="match status" value="1"/>
</dbReference>
<evidence type="ECO:0000256" key="3">
    <source>
        <dbReference type="ARBA" id="ARBA00022833"/>
    </source>
</evidence>
<keyword evidence="4" id="KW-0805">Transcription regulation</keyword>
<dbReference type="GO" id="GO:0000981">
    <property type="term" value="F:DNA-binding transcription factor activity, RNA polymerase II-specific"/>
    <property type="evidence" value="ECO:0007669"/>
    <property type="project" value="InterPro"/>
</dbReference>
<organism evidence="10 11">
    <name type="scientific">Pyrenophora seminiperda CCB06</name>
    <dbReference type="NCBI Taxonomy" id="1302712"/>
    <lineage>
        <taxon>Eukaryota</taxon>
        <taxon>Fungi</taxon>
        <taxon>Dikarya</taxon>
        <taxon>Ascomycota</taxon>
        <taxon>Pezizomycotina</taxon>
        <taxon>Dothideomycetes</taxon>
        <taxon>Pleosporomycetidae</taxon>
        <taxon>Pleosporales</taxon>
        <taxon>Pleosporineae</taxon>
        <taxon>Pleosporaceae</taxon>
        <taxon>Pyrenophora</taxon>
    </lineage>
</organism>